<evidence type="ECO:0000256" key="4">
    <source>
        <dbReference type="ARBA" id="ARBA00022452"/>
    </source>
</evidence>
<keyword evidence="9" id="KW-0406">Ion transport</keyword>
<name>A0A939B4B2_9BACT</name>
<dbReference type="EMBL" id="JACJJL010000007">
    <property type="protein sequence ID" value="MBM6661301.1"/>
    <property type="molecule type" value="Genomic_DNA"/>
</dbReference>
<protein>
    <submittedName>
        <fullName evidence="18">Polysaccharide biosynthesis/export family protein</fullName>
    </submittedName>
</protein>
<dbReference type="Pfam" id="PF22461">
    <property type="entry name" value="SLBB_2"/>
    <property type="match status" value="1"/>
</dbReference>
<dbReference type="PANTHER" id="PTHR33619:SF3">
    <property type="entry name" value="POLYSACCHARIDE EXPORT PROTEIN GFCE-RELATED"/>
    <property type="match status" value="1"/>
</dbReference>
<evidence type="ECO:0000313" key="18">
    <source>
        <dbReference type="EMBL" id="MBM6661301.1"/>
    </source>
</evidence>
<feature type="domain" description="Polysaccharide export protein N-terminal" evidence="16">
    <location>
        <begin position="41"/>
        <end position="140"/>
    </location>
</feature>
<evidence type="ECO:0000256" key="1">
    <source>
        <dbReference type="ARBA" id="ARBA00004571"/>
    </source>
</evidence>
<dbReference type="Pfam" id="PF02563">
    <property type="entry name" value="Poly_export"/>
    <property type="match status" value="1"/>
</dbReference>
<keyword evidence="8" id="KW-0625">Polysaccharide transport</keyword>
<comment type="subcellular location">
    <subcellularLocation>
        <location evidence="1">Cell outer membrane</location>
        <topology evidence="1">Multi-pass membrane protein</topology>
    </subcellularLocation>
</comment>
<dbReference type="GO" id="GO:0009279">
    <property type="term" value="C:cell outer membrane"/>
    <property type="evidence" value="ECO:0007669"/>
    <property type="project" value="UniProtKB-SubCell"/>
</dbReference>
<proteinExistence type="inferred from homology"/>
<dbReference type="InterPro" id="IPR054765">
    <property type="entry name" value="SLBB_dom"/>
</dbReference>
<organism evidence="18 19">
    <name type="scientific">Marseilla massiliensis</name>
    <dbReference type="NCBI Taxonomy" id="1841864"/>
    <lineage>
        <taxon>Bacteria</taxon>
        <taxon>Pseudomonadati</taxon>
        <taxon>Bacteroidota</taxon>
        <taxon>Bacteroidia</taxon>
        <taxon>Bacteroidales</taxon>
        <taxon>Prevotellaceae</taxon>
        <taxon>Marseilla</taxon>
    </lineage>
</organism>
<dbReference type="Gene3D" id="3.10.560.10">
    <property type="entry name" value="Outer membrane lipoprotein wza domain like"/>
    <property type="match status" value="1"/>
</dbReference>
<dbReference type="RefSeq" id="WP_205108867.1">
    <property type="nucleotide sequence ID" value="NZ_JACJJL010000007.1"/>
</dbReference>
<dbReference type="GO" id="GO:0046930">
    <property type="term" value="C:pore complex"/>
    <property type="evidence" value="ECO:0007669"/>
    <property type="project" value="UniProtKB-KW"/>
</dbReference>
<dbReference type="InterPro" id="IPR049712">
    <property type="entry name" value="Poly_export"/>
</dbReference>
<accession>A0A939B4B2</accession>
<gene>
    <name evidence="18" type="ORF">H6B30_05950</name>
</gene>
<keyword evidence="7 15" id="KW-0732">Signal</keyword>
<evidence type="ECO:0000256" key="8">
    <source>
        <dbReference type="ARBA" id="ARBA00023047"/>
    </source>
</evidence>
<keyword evidence="19" id="KW-1185">Reference proteome</keyword>
<keyword evidence="10" id="KW-0626">Porin</keyword>
<evidence type="ECO:0000256" key="7">
    <source>
        <dbReference type="ARBA" id="ARBA00022729"/>
    </source>
</evidence>
<evidence type="ECO:0000256" key="2">
    <source>
        <dbReference type="ARBA" id="ARBA00009450"/>
    </source>
</evidence>
<feature type="domain" description="SLBB" evidence="17">
    <location>
        <begin position="146"/>
        <end position="225"/>
    </location>
</feature>
<comment type="similarity">
    <text evidence="2">Belongs to the BexD/CtrA/VexA family.</text>
</comment>
<keyword evidence="6" id="KW-0812">Transmembrane</keyword>
<reference evidence="18 19" key="1">
    <citation type="journal article" date="2021" name="Sci. Rep.">
        <title>The distribution of antibiotic resistance genes in chicken gut microbiota commensals.</title>
        <authorList>
            <person name="Juricova H."/>
            <person name="Matiasovicova J."/>
            <person name="Kubasova T."/>
            <person name="Cejkova D."/>
            <person name="Rychlik I."/>
        </authorList>
    </citation>
    <scope>NUCLEOTIDE SEQUENCE [LARGE SCALE GENOMIC DNA]</scope>
    <source>
        <strain evidence="18 19">An819</strain>
    </source>
</reference>
<dbReference type="PROSITE" id="PS51257">
    <property type="entry name" value="PROKAR_LIPOPROTEIN"/>
    <property type="match status" value="1"/>
</dbReference>
<evidence type="ECO:0000256" key="5">
    <source>
        <dbReference type="ARBA" id="ARBA00022597"/>
    </source>
</evidence>
<keyword evidence="12" id="KW-0564">Palmitate</keyword>
<evidence type="ECO:0000313" key="19">
    <source>
        <dbReference type="Proteomes" id="UP000764045"/>
    </source>
</evidence>
<evidence type="ECO:0000256" key="15">
    <source>
        <dbReference type="SAM" id="SignalP"/>
    </source>
</evidence>
<evidence type="ECO:0000259" key="17">
    <source>
        <dbReference type="Pfam" id="PF22461"/>
    </source>
</evidence>
<feature type="signal peptide" evidence="15">
    <location>
        <begin position="1"/>
        <end position="19"/>
    </location>
</feature>
<evidence type="ECO:0000256" key="9">
    <source>
        <dbReference type="ARBA" id="ARBA00023065"/>
    </source>
</evidence>
<dbReference type="InterPro" id="IPR003715">
    <property type="entry name" value="Poly_export_N"/>
</dbReference>
<keyword evidence="13" id="KW-0998">Cell outer membrane</keyword>
<dbReference type="GO" id="GO:0015159">
    <property type="term" value="F:polysaccharide transmembrane transporter activity"/>
    <property type="evidence" value="ECO:0007669"/>
    <property type="project" value="InterPro"/>
</dbReference>
<evidence type="ECO:0000256" key="12">
    <source>
        <dbReference type="ARBA" id="ARBA00023139"/>
    </source>
</evidence>
<comment type="caution">
    <text evidence="18">The sequence shown here is derived from an EMBL/GenBank/DDBJ whole genome shotgun (WGS) entry which is preliminary data.</text>
</comment>
<dbReference type="PANTHER" id="PTHR33619">
    <property type="entry name" value="POLYSACCHARIDE EXPORT PROTEIN GFCE-RELATED"/>
    <property type="match status" value="1"/>
</dbReference>
<evidence type="ECO:0000256" key="3">
    <source>
        <dbReference type="ARBA" id="ARBA00022448"/>
    </source>
</evidence>
<keyword evidence="14" id="KW-0449">Lipoprotein</keyword>
<evidence type="ECO:0000256" key="13">
    <source>
        <dbReference type="ARBA" id="ARBA00023237"/>
    </source>
</evidence>
<keyword evidence="11" id="KW-0472">Membrane</keyword>
<evidence type="ECO:0000256" key="14">
    <source>
        <dbReference type="ARBA" id="ARBA00023288"/>
    </source>
</evidence>
<keyword evidence="5" id="KW-0762">Sugar transport</keyword>
<evidence type="ECO:0000259" key="16">
    <source>
        <dbReference type="Pfam" id="PF02563"/>
    </source>
</evidence>
<dbReference type="GO" id="GO:0006811">
    <property type="term" value="P:monoatomic ion transport"/>
    <property type="evidence" value="ECO:0007669"/>
    <property type="project" value="UniProtKB-KW"/>
</dbReference>
<dbReference type="Proteomes" id="UP000764045">
    <property type="component" value="Unassembled WGS sequence"/>
</dbReference>
<keyword evidence="4" id="KW-1134">Transmembrane beta strand</keyword>
<evidence type="ECO:0000256" key="10">
    <source>
        <dbReference type="ARBA" id="ARBA00023114"/>
    </source>
</evidence>
<dbReference type="GO" id="GO:0015288">
    <property type="term" value="F:porin activity"/>
    <property type="evidence" value="ECO:0007669"/>
    <property type="project" value="UniProtKB-KW"/>
</dbReference>
<evidence type="ECO:0000256" key="6">
    <source>
        <dbReference type="ARBA" id="ARBA00022692"/>
    </source>
</evidence>
<evidence type="ECO:0000256" key="11">
    <source>
        <dbReference type="ARBA" id="ARBA00023136"/>
    </source>
</evidence>
<keyword evidence="3" id="KW-0813">Transport</keyword>
<sequence length="234" mass="25757">MMKLSVFSIAIPLLMASCATTGRLTYFRDMQPESVVAVGGQQEICLRPGDKITVVVSSKDQKLADLFNLTDVAAAPDSGGGERAERRNALMYTVDSDGNIDFPVMGLLHVGGLSRDSVAKYIKAQLVSRQLLTDAVVNVEFSNLFVAVLGEVRNPGRYPIERDWFTVIDAISMAGDLTTNGDRSNVLVMRREGNVRRAYRIDLRSGASVYSSPAYYLLQTDIVYIEPLRARRGK</sequence>
<dbReference type="AlphaFoldDB" id="A0A939B4B2"/>
<feature type="chain" id="PRO_5037300208" evidence="15">
    <location>
        <begin position="20"/>
        <end position="234"/>
    </location>
</feature>